<accession>A0ABU1F2U6</accession>
<organism evidence="7 8">
    <name type="scientific">Staphylococcus coagulans</name>
    <dbReference type="NCBI Taxonomy" id="74706"/>
    <lineage>
        <taxon>Bacteria</taxon>
        <taxon>Bacillati</taxon>
        <taxon>Bacillota</taxon>
        <taxon>Bacilli</taxon>
        <taxon>Bacillales</taxon>
        <taxon>Staphylococcaceae</taxon>
        <taxon>Staphylococcus</taxon>
    </lineage>
</organism>
<keyword evidence="7" id="KW-0378">Hydrolase</keyword>
<dbReference type="PANTHER" id="PTHR21666">
    <property type="entry name" value="PEPTIDASE-RELATED"/>
    <property type="match status" value="1"/>
</dbReference>
<dbReference type="Proteomes" id="UP001255050">
    <property type="component" value="Unassembled WGS sequence"/>
</dbReference>
<feature type="domain" description="M23ase beta-sheet core" evidence="6">
    <location>
        <begin position="65"/>
        <end position="164"/>
    </location>
</feature>
<dbReference type="InterPro" id="IPR011055">
    <property type="entry name" value="Dup_hybrid_motif"/>
</dbReference>
<reference evidence="7 8" key="1">
    <citation type="submission" date="2023-08" db="EMBL/GenBank/DDBJ databases">
        <title>Whole genome sequencing of Staphylococcus coagulans NN-2474.</title>
        <authorList>
            <person name="Kropotov V.S."/>
            <person name="Boriskina E.V."/>
            <person name="Gordinskaya N.A."/>
            <person name="Shkurkina I.S."/>
            <person name="Kryazhev D.V."/>
            <person name="Alekseeva A.E."/>
            <person name="Makhova M.A."/>
        </authorList>
    </citation>
    <scope>NUCLEOTIDE SEQUENCE [LARGE SCALE GENOMIC DNA]</scope>
    <source>
        <strain evidence="7 8">NN-2474</strain>
    </source>
</reference>
<gene>
    <name evidence="7" type="ORF">RCO12_13945</name>
</gene>
<evidence type="ECO:0000256" key="2">
    <source>
        <dbReference type="ARBA" id="ARBA00001947"/>
    </source>
</evidence>
<keyword evidence="8" id="KW-1185">Reference proteome</keyword>
<dbReference type="GO" id="GO:0016787">
    <property type="term" value="F:hydrolase activity"/>
    <property type="evidence" value="ECO:0007669"/>
    <property type="project" value="UniProtKB-KW"/>
</dbReference>
<protein>
    <recommendedName>
        <fullName evidence="4">lysostaphin</fullName>
        <ecNumber evidence="4">3.4.24.75</ecNumber>
    </recommendedName>
</protein>
<evidence type="ECO:0000313" key="8">
    <source>
        <dbReference type="Proteomes" id="UP001255050"/>
    </source>
</evidence>
<comment type="similarity">
    <text evidence="3">Belongs to the peptidase M23B family.</text>
</comment>
<keyword evidence="5" id="KW-0645">Protease</keyword>
<evidence type="ECO:0000313" key="7">
    <source>
        <dbReference type="EMBL" id="MDR5604478.1"/>
    </source>
</evidence>
<evidence type="ECO:0000256" key="5">
    <source>
        <dbReference type="ARBA" id="ARBA00023049"/>
    </source>
</evidence>
<dbReference type="PANTHER" id="PTHR21666:SF270">
    <property type="entry name" value="MUREIN HYDROLASE ACTIVATOR ENVC"/>
    <property type="match status" value="1"/>
</dbReference>
<feature type="non-terminal residue" evidence="7">
    <location>
        <position position="1"/>
    </location>
</feature>
<comment type="catalytic activity">
    <reaction evidence="1">
        <text>Hydrolysis of the -Gly-|-Gly- bond in the pentaglycine inter-peptide link joining staphylococcal cell wall peptidoglycans.</text>
        <dbReference type="EC" id="3.4.24.75"/>
    </reaction>
</comment>
<keyword evidence="5" id="KW-0482">Metalloprotease</keyword>
<dbReference type="EMBL" id="JAVJGV010000483">
    <property type="protein sequence ID" value="MDR5604478.1"/>
    <property type="molecule type" value="Genomic_DNA"/>
</dbReference>
<evidence type="ECO:0000259" key="6">
    <source>
        <dbReference type="Pfam" id="PF01551"/>
    </source>
</evidence>
<comment type="cofactor">
    <cofactor evidence="2">
        <name>Zn(2+)</name>
        <dbReference type="ChEBI" id="CHEBI:29105"/>
    </cofactor>
</comment>
<evidence type="ECO:0000256" key="1">
    <source>
        <dbReference type="ARBA" id="ARBA00001667"/>
    </source>
</evidence>
<dbReference type="CDD" id="cd12797">
    <property type="entry name" value="M23_peptidase"/>
    <property type="match status" value="1"/>
</dbReference>
<dbReference type="Pfam" id="PF01551">
    <property type="entry name" value="Peptidase_M23"/>
    <property type="match status" value="1"/>
</dbReference>
<dbReference type="RefSeq" id="WP_309552827.1">
    <property type="nucleotide sequence ID" value="NZ_JAVJGV010000483.1"/>
</dbReference>
<evidence type="ECO:0000256" key="3">
    <source>
        <dbReference type="ARBA" id="ARBA00006646"/>
    </source>
</evidence>
<proteinExistence type="inferred from homology"/>
<feature type="non-terminal residue" evidence="7">
    <location>
        <position position="170"/>
    </location>
</feature>
<dbReference type="EC" id="3.4.24.75" evidence="4"/>
<comment type="caution">
    <text evidence="7">The sequence shown here is derived from an EMBL/GenBank/DDBJ whole genome shotgun (WGS) entry which is preliminary data.</text>
</comment>
<name>A0ABU1F2U6_9STAP</name>
<sequence length="170" mass="18571">FGGGANATVKIAKGAYSLLKKKLVDKVKSWFEDFGGGGDGSYLFDHPIWQRFGSYTGGLNFNGGRHYGIDFQMPTGTNIYAVKGGIADKVWTDYGGGNSIQIKTGANEWNWYMHLSKQLARQGQRIKAGQLIGKSGATGNFVRGAHLHFQLMRGSHPGNDTAVDPMKWLK</sequence>
<dbReference type="Gene3D" id="2.70.70.10">
    <property type="entry name" value="Glucose Permease (Domain IIA)"/>
    <property type="match status" value="1"/>
</dbReference>
<dbReference type="InterPro" id="IPR050570">
    <property type="entry name" value="Cell_wall_metabolism_enzyme"/>
</dbReference>
<dbReference type="SUPFAM" id="SSF51261">
    <property type="entry name" value="Duplicated hybrid motif"/>
    <property type="match status" value="1"/>
</dbReference>
<dbReference type="InterPro" id="IPR016047">
    <property type="entry name" value="M23ase_b-sheet_dom"/>
</dbReference>
<evidence type="ECO:0000256" key="4">
    <source>
        <dbReference type="ARBA" id="ARBA00012322"/>
    </source>
</evidence>